<evidence type="ECO:0000256" key="1">
    <source>
        <dbReference type="ARBA" id="ARBA00004236"/>
    </source>
</evidence>
<evidence type="ECO:0000313" key="10">
    <source>
        <dbReference type="Proteomes" id="UP000028488"/>
    </source>
</evidence>
<name>A0A076EN77_RHOOP</name>
<feature type="domain" description="Type VII secretion system protein EccE" evidence="8">
    <location>
        <begin position="179"/>
        <end position="275"/>
    </location>
</feature>
<comment type="similarity">
    <text evidence="2">Belongs to the EccE family.</text>
</comment>
<protein>
    <recommendedName>
        <fullName evidence="8">Type VII secretion system protein EccE domain-containing protein</fullName>
    </recommendedName>
</protein>
<evidence type="ECO:0000256" key="2">
    <source>
        <dbReference type="ARBA" id="ARBA00007759"/>
    </source>
</evidence>
<evidence type="ECO:0000256" key="7">
    <source>
        <dbReference type="SAM" id="Phobius"/>
    </source>
</evidence>
<evidence type="ECO:0000256" key="6">
    <source>
        <dbReference type="ARBA" id="ARBA00023136"/>
    </source>
</evidence>
<evidence type="ECO:0000256" key="3">
    <source>
        <dbReference type="ARBA" id="ARBA00022475"/>
    </source>
</evidence>
<reference evidence="9 10" key="1">
    <citation type="submission" date="2014-07" db="EMBL/GenBank/DDBJ databases">
        <title>Genome Sequence of Rhodococcus opacus Strain R7, a Biodegrader of Mono- and Polycyclic Aromatic Hydrocarbons.</title>
        <authorList>
            <person name="Di Gennaro P."/>
            <person name="Zampolli J."/>
            <person name="Presti I."/>
            <person name="Cappelletti M."/>
            <person name="D'Ursi P."/>
            <person name="Orro A."/>
            <person name="Mezzelani A."/>
            <person name="Milanesi L."/>
        </authorList>
    </citation>
    <scope>NUCLEOTIDE SEQUENCE [LARGE SCALE GENOMIC DNA]</scope>
    <source>
        <strain evidence="9 10">R7</strain>
    </source>
</reference>
<dbReference type="EMBL" id="CP008947">
    <property type="protein sequence ID" value="AII04879.1"/>
    <property type="molecule type" value="Genomic_DNA"/>
</dbReference>
<organism evidence="9 10">
    <name type="scientific">Rhodococcus opacus</name>
    <name type="common">Nocardia opaca</name>
    <dbReference type="NCBI Taxonomy" id="37919"/>
    <lineage>
        <taxon>Bacteria</taxon>
        <taxon>Bacillati</taxon>
        <taxon>Actinomycetota</taxon>
        <taxon>Actinomycetes</taxon>
        <taxon>Mycobacteriales</taxon>
        <taxon>Nocardiaceae</taxon>
        <taxon>Rhodococcus</taxon>
    </lineage>
</organism>
<dbReference type="RefSeq" id="WP_128639106.1">
    <property type="nucleotide sequence ID" value="NZ_CP008947.1"/>
</dbReference>
<evidence type="ECO:0000256" key="5">
    <source>
        <dbReference type="ARBA" id="ARBA00022989"/>
    </source>
</evidence>
<keyword evidence="5 7" id="KW-1133">Transmembrane helix</keyword>
<keyword evidence="3" id="KW-1003">Cell membrane</keyword>
<evidence type="ECO:0000256" key="4">
    <source>
        <dbReference type="ARBA" id="ARBA00022692"/>
    </source>
</evidence>
<evidence type="ECO:0000313" key="9">
    <source>
        <dbReference type="EMBL" id="AII04879.1"/>
    </source>
</evidence>
<dbReference type="GO" id="GO:0005886">
    <property type="term" value="C:plasma membrane"/>
    <property type="evidence" value="ECO:0007669"/>
    <property type="project" value="UniProtKB-SubCell"/>
</dbReference>
<proteinExistence type="inferred from homology"/>
<dbReference type="AlphaFoldDB" id="A0A076EN77"/>
<keyword evidence="4 7" id="KW-0812">Transmembrane</keyword>
<feature type="transmembrane region" description="Helical" evidence="7">
    <location>
        <begin position="12"/>
        <end position="33"/>
    </location>
</feature>
<dbReference type="NCBIfam" id="TIGR03923">
    <property type="entry name" value="T7SS_EccE"/>
    <property type="match status" value="1"/>
</dbReference>
<gene>
    <name evidence="9" type="ORF">EP51_09785</name>
</gene>
<sequence>MDRSRVTRRPSSLRVSATEVIIAQLVGVAGGVAASLCGLVWWGAVAVAVVLVLTALVRVGGWSSLDWARTCWRYCTKPGRTQSRTVSFQSPTGQSVGLRWDGGSVVAVVEVLPPAGSLTQITRDGFQTTHELPTDALAACLVQHDISLTGIDIVSHGYRAAAGSPATDVYDRLVGPLPATATRMVWLALRFGATDGVAAVARRGGGEEGASRAITIAASRVVRALADSGCRARILTAPEIESAALQISRGVDPKTFTQTWKHAPLPGVCNTGYGVDPRYLTQDLLAKLWVPSSLGTTVTIRLRPSGHDGQVKVGAACRVTTRTMPEPLTIPGLVSMQGRHRDGLLSNLPVAMADLDEVMPLTDMSVEDLRALQLPPAGCGQLIGSDDYGHGITARIAGPGVGMVYVAGELYLAQQLVFRAVATGARVLVHTDRPDAWSSLIDSIATPDRLRIAGHNPQSDNRFNTVVFDGVDALPPRAGVTAIYLYGEPSQWPGAEPDLSIVQPNALGDRILLSTGGTSIELMLVTISSETAFIGRPRAVDEYPPVHQY</sequence>
<dbReference type="Proteomes" id="UP000028488">
    <property type="component" value="Chromosome"/>
</dbReference>
<dbReference type="Pfam" id="PF11203">
    <property type="entry name" value="EccE"/>
    <property type="match status" value="1"/>
</dbReference>
<dbReference type="InterPro" id="IPR050051">
    <property type="entry name" value="EccE_dom"/>
</dbReference>
<accession>A0A076EN77</accession>
<dbReference type="eggNOG" id="ENOG50331Q0">
    <property type="taxonomic scope" value="Bacteria"/>
</dbReference>
<comment type="subcellular location">
    <subcellularLocation>
        <location evidence="1">Cell membrane</location>
    </subcellularLocation>
</comment>
<dbReference type="InterPro" id="IPR021368">
    <property type="entry name" value="T7SS_EccE"/>
</dbReference>
<evidence type="ECO:0000259" key="8">
    <source>
        <dbReference type="Pfam" id="PF11203"/>
    </source>
</evidence>
<keyword evidence="6 7" id="KW-0472">Membrane</keyword>